<keyword evidence="5 6" id="KW-0472">Membrane</keyword>
<evidence type="ECO:0000259" key="7">
    <source>
        <dbReference type="Pfam" id="PF00892"/>
    </source>
</evidence>
<dbReference type="PANTHER" id="PTHR42920">
    <property type="entry name" value="OS03G0707200 PROTEIN-RELATED"/>
    <property type="match status" value="1"/>
</dbReference>
<dbReference type="EMBL" id="NEVT01000007">
    <property type="protein sequence ID" value="OZI73849.1"/>
    <property type="molecule type" value="Genomic_DNA"/>
</dbReference>
<keyword evidence="9" id="KW-1185">Reference proteome</keyword>
<dbReference type="InterPro" id="IPR000620">
    <property type="entry name" value="EamA_dom"/>
</dbReference>
<proteinExistence type="predicted"/>
<evidence type="ECO:0000313" key="9">
    <source>
        <dbReference type="Proteomes" id="UP000215633"/>
    </source>
</evidence>
<dbReference type="AlphaFoldDB" id="A0A261VIF4"/>
<feature type="transmembrane region" description="Helical" evidence="6">
    <location>
        <begin position="109"/>
        <end position="126"/>
    </location>
</feature>
<feature type="transmembrane region" description="Helical" evidence="6">
    <location>
        <begin position="132"/>
        <end position="150"/>
    </location>
</feature>
<dbReference type="PANTHER" id="PTHR42920:SF5">
    <property type="entry name" value="EAMA DOMAIN-CONTAINING PROTEIN"/>
    <property type="match status" value="1"/>
</dbReference>
<dbReference type="GO" id="GO:0005886">
    <property type="term" value="C:plasma membrane"/>
    <property type="evidence" value="ECO:0007669"/>
    <property type="project" value="UniProtKB-SubCell"/>
</dbReference>
<dbReference type="InterPro" id="IPR037185">
    <property type="entry name" value="EmrE-like"/>
</dbReference>
<gene>
    <name evidence="8" type="ORF">CAL24_18610</name>
</gene>
<evidence type="ECO:0000256" key="1">
    <source>
        <dbReference type="ARBA" id="ARBA00004651"/>
    </source>
</evidence>
<dbReference type="Pfam" id="PF00892">
    <property type="entry name" value="EamA"/>
    <property type="match status" value="1"/>
</dbReference>
<sequence length="273" mass="27492">MLFASFVVVSRAGFATALALPDIAALRFGISGLLLAPVLVRHGLGGLRIGQAIGLAVLGGLGFALSAYAGFSLAPAAHGAVLIHGTLALTTAFLIWAGGGGLPGKARRAGLAIIVIGIGAMAWDGLSGASASLLAGDACLLLASLCWSGYRLYVRRLGLPAVHAAALVAAISALLFLPAYALLPGKMLWAAQWQDILLQGAFQGVLIGALSIFVYTRAVALLGASEVSVFTATVPVITVVAAFFLLAEVPTAATLAGVALVTGGMLIALRSPR</sequence>
<reference evidence="9" key="1">
    <citation type="submission" date="2017-05" db="EMBL/GenBank/DDBJ databases">
        <title>Complete and WGS of Bordetella genogroups.</title>
        <authorList>
            <person name="Spilker T."/>
            <person name="Lipuma J."/>
        </authorList>
    </citation>
    <scope>NUCLEOTIDE SEQUENCE [LARGE SCALE GENOMIC DNA]</scope>
    <source>
        <strain evidence="9">AU8256</strain>
    </source>
</reference>
<feature type="transmembrane region" description="Helical" evidence="6">
    <location>
        <begin position="252"/>
        <end position="269"/>
    </location>
</feature>
<comment type="caution">
    <text evidence="8">The sequence shown here is derived from an EMBL/GenBank/DDBJ whole genome shotgun (WGS) entry which is preliminary data.</text>
</comment>
<dbReference type="Proteomes" id="UP000215633">
    <property type="component" value="Unassembled WGS sequence"/>
</dbReference>
<evidence type="ECO:0000313" key="8">
    <source>
        <dbReference type="EMBL" id="OZI73849.1"/>
    </source>
</evidence>
<keyword evidence="4 6" id="KW-1133">Transmembrane helix</keyword>
<feature type="domain" description="EamA" evidence="7">
    <location>
        <begin position="135"/>
        <end position="269"/>
    </location>
</feature>
<feature type="transmembrane region" description="Helical" evidence="6">
    <location>
        <begin position="25"/>
        <end position="40"/>
    </location>
</feature>
<evidence type="ECO:0000256" key="4">
    <source>
        <dbReference type="ARBA" id="ARBA00022989"/>
    </source>
</evidence>
<keyword evidence="3 6" id="KW-0812">Transmembrane</keyword>
<evidence type="ECO:0000256" key="3">
    <source>
        <dbReference type="ARBA" id="ARBA00022692"/>
    </source>
</evidence>
<feature type="transmembrane region" description="Helical" evidence="6">
    <location>
        <begin position="162"/>
        <end position="184"/>
    </location>
</feature>
<dbReference type="SUPFAM" id="SSF103481">
    <property type="entry name" value="Multidrug resistance efflux transporter EmrE"/>
    <property type="match status" value="1"/>
</dbReference>
<keyword evidence="2" id="KW-1003">Cell membrane</keyword>
<name>A0A261VIF4_9BORD</name>
<feature type="transmembrane region" description="Helical" evidence="6">
    <location>
        <begin position="196"/>
        <end position="215"/>
    </location>
</feature>
<evidence type="ECO:0000256" key="2">
    <source>
        <dbReference type="ARBA" id="ARBA00022475"/>
    </source>
</evidence>
<protein>
    <recommendedName>
        <fullName evidence="7">EamA domain-containing protein</fullName>
    </recommendedName>
</protein>
<comment type="subcellular location">
    <subcellularLocation>
        <location evidence="1">Cell membrane</location>
        <topology evidence="1">Multi-pass membrane protein</topology>
    </subcellularLocation>
</comment>
<feature type="transmembrane region" description="Helical" evidence="6">
    <location>
        <begin position="77"/>
        <end position="97"/>
    </location>
</feature>
<dbReference type="InterPro" id="IPR051258">
    <property type="entry name" value="Diverse_Substrate_Transporter"/>
</dbReference>
<organism evidence="8 9">
    <name type="scientific">Bordetella genomosp. 2</name>
    <dbReference type="NCBI Taxonomy" id="1983456"/>
    <lineage>
        <taxon>Bacteria</taxon>
        <taxon>Pseudomonadati</taxon>
        <taxon>Pseudomonadota</taxon>
        <taxon>Betaproteobacteria</taxon>
        <taxon>Burkholderiales</taxon>
        <taxon>Alcaligenaceae</taxon>
        <taxon>Bordetella</taxon>
    </lineage>
</organism>
<dbReference type="RefSeq" id="WP_094807540.1">
    <property type="nucleotide sequence ID" value="NZ_NEVT01000007.1"/>
</dbReference>
<evidence type="ECO:0000256" key="6">
    <source>
        <dbReference type="SAM" id="Phobius"/>
    </source>
</evidence>
<accession>A0A261VIF4</accession>
<evidence type="ECO:0000256" key="5">
    <source>
        <dbReference type="ARBA" id="ARBA00023136"/>
    </source>
</evidence>
<feature type="transmembrane region" description="Helical" evidence="6">
    <location>
        <begin position="52"/>
        <end position="71"/>
    </location>
</feature>
<feature type="transmembrane region" description="Helical" evidence="6">
    <location>
        <begin position="227"/>
        <end position="246"/>
    </location>
</feature>